<proteinExistence type="predicted"/>
<evidence type="ECO:0000259" key="2">
    <source>
        <dbReference type="Pfam" id="PF06439"/>
    </source>
</evidence>
<dbReference type="RefSeq" id="WP_158864634.1">
    <property type="nucleotide sequence ID" value="NZ_CP046401.1"/>
</dbReference>
<keyword evidence="1" id="KW-0732">Signal</keyword>
<evidence type="ECO:0000256" key="1">
    <source>
        <dbReference type="SAM" id="SignalP"/>
    </source>
</evidence>
<organism evidence="3 4">
    <name type="scientific">Maribellus comscasis</name>
    <dbReference type="NCBI Taxonomy" id="2681766"/>
    <lineage>
        <taxon>Bacteria</taxon>
        <taxon>Pseudomonadati</taxon>
        <taxon>Bacteroidota</taxon>
        <taxon>Bacteroidia</taxon>
        <taxon>Marinilabiliales</taxon>
        <taxon>Prolixibacteraceae</taxon>
        <taxon>Maribellus</taxon>
    </lineage>
</organism>
<dbReference type="Gene3D" id="2.60.120.560">
    <property type="entry name" value="Exo-inulinase, domain 1"/>
    <property type="match status" value="1"/>
</dbReference>
<dbReference type="KEGG" id="mcos:GM418_07295"/>
<accession>A0A6I6JQZ5</accession>
<keyword evidence="4" id="KW-1185">Reference proteome</keyword>
<protein>
    <submittedName>
        <fullName evidence="3">DUF1080 domain-containing protein</fullName>
    </submittedName>
</protein>
<evidence type="ECO:0000313" key="4">
    <source>
        <dbReference type="Proteomes" id="UP000428260"/>
    </source>
</evidence>
<feature type="domain" description="3-keto-alpha-glucoside-1,2-lyase/3-keto-2-hydroxy-glucal hydratase" evidence="2">
    <location>
        <begin position="45"/>
        <end position="220"/>
    </location>
</feature>
<feature type="signal peptide" evidence="1">
    <location>
        <begin position="1"/>
        <end position="27"/>
    </location>
</feature>
<feature type="chain" id="PRO_5026243719" evidence="1">
    <location>
        <begin position="28"/>
        <end position="222"/>
    </location>
</feature>
<name>A0A6I6JQZ5_9BACT</name>
<sequence length="222" mass="25555">MAMKAKIKYQFLAVLAILFCGVQYSNAQKSPDILNVKSADLQKPNGSWDMEKNTLFLTRENPQKSRKNIWLKEEYGDFILELDFKLASGTNSGVFFRTKNTEDPVQTSIEVQIRDDYGKADIDKHFCGSIYEIKEVSENRVKKTGKWNHLKIICNGPIIQTFLNNKMVVNIDLNEWHEAGKNPDGTSNKFKTAYKNMPRKGKIGFQDHGGKIWYKNIKIKQL</sequence>
<dbReference type="EMBL" id="CP046401">
    <property type="protein sequence ID" value="QGY43470.1"/>
    <property type="molecule type" value="Genomic_DNA"/>
</dbReference>
<reference evidence="3 4" key="1">
    <citation type="submission" date="2019-11" db="EMBL/GenBank/DDBJ databases">
        <authorList>
            <person name="Zheng R.K."/>
            <person name="Sun C.M."/>
        </authorList>
    </citation>
    <scope>NUCLEOTIDE SEQUENCE [LARGE SCALE GENOMIC DNA]</scope>
    <source>
        <strain evidence="3 4">WC007</strain>
    </source>
</reference>
<dbReference type="AlphaFoldDB" id="A0A6I6JQZ5"/>
<dbReference type="Proteomes" id="UP000428260">
    <property type="component" value="Chromosome"/>
</dbReference>
<dbReference type="Pfam" id="PF06439">
    <property type="entry name" value="3keto-disac_hyd"/>
    <property type="match status" value="1"/>
</dbReference>
<gene>
    <name evidence="3" type="ORF">GM418_07295</name>
</gene>
<dbReference type="GO" id="GO:0016787">
    <property type="term" value="F:hydrolase activity"/>
    <property type="evidence" value="ECO:0007669"/>
    <property type="project" value="InterPro"/>
</dbReference>
<dbReference type="InterPro" id="IPR010496">
    <property type="entry name" value="AL/BT2_dom"/>
</dbReference>
<evidence type="ECO:0000313" key="3">
    <source>
        <dbReference type="EMBL" id="QGY43470.1"/>
    </source>
</evidence>